<keyword evidence="3" id="KW-1185">Reference proteome</keyword>
<dbReference type="PANTHER" id="PTHR12558:SF13">
    <property type="entry name" value="CELL DIVISION CYCLE PROTEIN 27 HOMOLOG"/>
    <property type="match status" value="1"/>
</dbReference>
<dbReference type="InterPro" id="IPR019734">
    <property type="entry name" value="TPR_rpt"/>
</dbReference>
<protein>
    <submittedName>
        <fullName evidence="2">Protein containing TPR repeat</fullName>
    </submittedName>
</protein>
<feature type="repeat" description="TPR" evidence="1">
    <location>
        <begin position="638"/>
        <end position="671"/>
    </location>
</feature>
<dbReference type="SUPFAM" id="SSF48452">
    <property type="entry name" value="TPR-like"/>
    <property type="match status" value="1"/>
</dbReference>
<dbReference type="EMBL" id="DF968182">
    <property type="protein sequence ID" value="GAP42295.1"/>
    <property type="molecule type" value="Genomic_DNA"/>
</dbReference>
<dbReference type="Pfam" id="PF13432">
    <property type="entry name" value="TPR_16"/>
    <property type="match status" value="1"/>
</dbReference>
<dbReference type="SMART" id="SM00028">
    <property type="entry name" value="TPR"/>
    <property type="match status" value="5"/>
</dbReference>
<dbReference type="RefSeq" id="WP_062037793.1">
    <property type="nucleotide sequence ID" value="NZ_DF968182.1"/>
</dbReference>
<keyword evidence="1" id="KW-0802">TPR repeat</keyword>
<evidence type="ECO:0000313" key="2">
    <source>
        <dbReference type="EMBL" id="GAP42295.1"/>
    </source>
</evidence>
<dbReference type="OrthoDB" id="1108959at2"/>
<proteinExistence type="predicted"/>
<dbReference type="PANTHER" id="PTHR12558">
    <property type="entry name" value="CELL DIVISION CYCLE 16,23,27"/>
    <property type="match status" value="1"/>
</dbReference>
<accession>A0A0S7BV41</accession>
<dbReference type="PROSITE" id="PS50005">
    <property type="entry name" value="TPR"/>
    <property type="match status" value="1"/>
</dbReference>
<reference evidence="2" key="1">
    <citation type="journal article" date="2015" name="Genome Announc.">
        <title>Draft Genome Sequence of Bacteroidales Strain TBC1, a Novel Isolate from a Methanogenic Wastewater Treatment System.</title>
        <authorList>
            <person name="Tourlousse D.M."/>
            <person name="Matsuura N."/>
            <person name="Sun L."/>
            <person name="Toyonaga M."/>
            <person name="Kuroda K."/>
            <person name="Ohashi A."/>
            <person name="Cruz R."/>
            <person name="Yamaguchi T."/>
            <person name="Sekiguchi Y."/>
        </authorList>
    </citation>
    <scope>NUCLEOTIDE SEQUENCE [LARGE SCALE GENOMIC DNA]</scope>
    <source>
        <strain evidence="2">TBC1</strain>
    </source>
</reference>
<dbReference type="STRING" id="1678841.TBC1_11424"/>
<dbReference type="Gene3D" id="1.25.40.10">
    <property type="entry name" value="Tetratricopeptide repeat domain"/>
    <property type="match status" value="1"/>
</dbReference>
<evidence type="ECO:0000313" key="3">
    <source>
        <dbReference type="Proteomes" id="UP000053091"/>
    </source>
</evidence>
<dbReference type="Pfam" id="PF13181">
    <property type="entry name" value="TPR_8"/>
    <property type="match status" value="1"/>
</dbReference>
<name>A0A0S7BV41_9BACT</name>
<gene>
    <name evidence="2" type="ORF">TBC1_11424</name>
</gene>
<dbReference type="InterPro" id="IPR011990">
    <property type="entry name" value="TPR-like_helical_dom_sf"/>
</dbReference>
<sequence length="743" mass="86289">MNYREIEDWYNNVCKLLGQQRVLDALDKIAAIAVQKGNTGHLARMDELRFTYGNMLSYTVKGIADPQRELIYNRLLVSVYELADNLRMDLISRTSLRTIGMKHELEREMRRSSEDMAESLLGLSFDHELEEMLRSTVLFDDETESETAVQHRNAIIRAFQLLWLTHKLTEDDAVRVLMIFDSTSIPWYEKSMLVSALTLGMLRCFDYRKLELLIRLYDEEDCRISQRALVGLIITISIYKNRILLYPAIMERLFLLRGNERFATEAESVMIQLIRSKDTEKITRRFREEIIPDVIKFNEDLSEKLNLDKLMSPEEFQDKNPDWEKYFDNQPGLVRKLEELTNMQMEGADVFLGAFAMLKSFPFFSELPNWFMPFYKEHYAIVNALKGEDEPFKNILAGGIERSVFMCNSDKFSFILNIANMPDAQKGLIGQMFSAEAEQYEELLSEEVNDSSLRSKRVVIQYIQDLYRFFRLHPLRNEIGDIFSLPLEFHLTSIFDLLIDDTARLKAVTSFYFDNDHYDEALRIYQLLEKKGESYAELFEKSGYCCQQKGNYQDAIDCYRKADLFDTNRIWLLGKIAQCHLKLSDTRAALETYLELDGLETDNLKTAAAIGTCYLNLNEPGKALDYFYRIEFADQGSARAMRPVAWCLLVLGRTDEAAPYYQQLLALEPNAYDYINAGHLAFCRGDKQQAAEYYISSIRKRDGDLRSFLKGFFADSNVLIRNGVDKDELPLMVDYIRFSAGSE</sequence>
<evidence type="ECO:0000256" key="1">
    <source>
        <dbReference type="PROSITE-ProRule" id="PRU00339"/>
    </source>
</evidence>
<dbReference type="AlphaFoldDB" id="A0A0S7BV41"/>
<dbReference type="Proteomes" id="UP000053091">
    <property type="component" value="Unassembled WGS sequence"/>
</dbReference>
<organism evidence="2">
    <name type="scientific">Lentimicrobium saccharophilum</name>
    <dbReference type="NCBI Taxonomy" id="1678841"/>
    <lineage>
        <taxon>Bacteria</taxon>
        <taxon>Pseudomonadati</taxon>
        <taxon>Bacteroidota</taxon>
        <taxon>Bacteroidia</taxon>
        <taxon>Bacteroidales</taxon>
        <taxon>Lentimicrobiaceae</taxon>
        <taxon>Lentimicrobium</taxon>
    </lineage>
</organism>